<dbReference type="InterPro" id="IPR000917">
    <property type="entry name" value="Sulfatase_N"/>
</dbReference>
<dbReference type="Proteomes" id="UP001243717">
    <property type="component" value="Unassembled WGS sequence"/>
</dbReference>
<feature type="region of interest" description="Disordered" evidence="5">
    <location>
        <begin position="432"/>
        <end position="451"/>
    </location>
</feature>
<feature type="compositionally biased region" description="Polar residues" evidence="5">
    <location>
        <begin position="438"/>
        <end position="451"/>
    </location>
</feature>
<dbReference type="CDD" id="cd16027">
    <property type="entry name" value="SGSH"/>
    <property type="match status" value="1"/>
</dbReference>
<gene>
    <name evidence="7" type="ORF">QEH59_07020</name>
</gene>
<dbReference type="PANTHER" id="PTHR42693:SF53">
    <property type="entry name" value="ENDO-4-O-SULFATASE"/>
    <property type="match status" value="1"/>
</dbReference>
<evidence type="ECO:0000256" key="5">
    <source>
        <dbReference type="SAM" id="MobiDB-lite"/>
    </source>
</evidence>
<evidence type="ECO:0000256" key="4">
    <source>
        <dbReference type="ARBA" id="ARBA00022837"/>
    </source>
</evidence>
<protein>
    <submittedName>
        <fullName evidence="7">Sulfatase</fullName>
    </submittedName>
</protein>
<dbReference type="RefSeq" id="WP_308984652.1">
    <property type="nucleotide sequence ID" value="NZ_JARXIC010000009.1"/>
</dbReference>
<dbReference type="InterPro" id="IPR024607">
    <property type="entry name" value="Sulfatase_CS"/>
</dbReference>
<evidence type="ECO:0000259" key="6">
    <source>
        <dbReference type="Pfam" id="PF00884"/>
    </source>
</evidence>
<dbReference type="EMBL" id="JARXIC010000009">
    <property type="protein sequence ID" value="MDQ8194169.1"/>
    <property type="molecule type" value="Genomic_DNA"/>
</dbReference>
<comment type="caution">
    <text evidence="7">The sequence shown here is derived from an EMBL/GenBank/DDBJ whole genome shotgun (WGS) entry which is preliminary data.</text>
</comment>
<dbReference type="InterPro" id="IPR017850">
    <property type="entry name" value="Alkaline_phosphatase_core_sf"/>
</dbReference>
<keyword evidence="3" id="KW-0378">Hydrolase</keyword>
<reference evidence="7 8" key="1">
    <citation type="submission" date="2023-04" db="EMBL/GenBank/DDBJ databases">
        <title>A novel bacteria isolated from coastal sediment.</title>
        <authorList>
            <person name="Liu X.-J."/>
            <person name="Du Z.-J."/>
        </authorList>
    </citation>
    <scope>NUCLEOTIDE SEQUENCE [LARGE SCALE GENOMIC DNA]</scope>
    <source>
        <strain evidence="7 8">SDUM461004</strain>
    </source>
</reference>
<keyword evidence="4" id="KW-0106">Calcium</keyword>
<evidence type="ECO:0000313" key="8">
    <source>
        <dbReference type="Proteomes" id="UP001243717"/>
    </source>
</evidence>
<dbReference type="PANTHER" id="PTHR42693">
    <property type="entry name" value="ARYLSULFATASE FAMILY MEMBER"/>
    <property type="match status" value="1"/>
</dbReference>
<dbReference type="SUPFAM" id="SSF53649">
    <property type="entry name" value="Alkaline phosphatase-like"/>
    <property type="match status" value="1"/>
</dbReference>
<accession>A0ABU1AH71</accession>
<name>A0ABU1AH71_9BACT</name>
<evidence type="ECO:0000256" key="3">
    <source>
        <dbReference type="ARBA" id="ARBA00022801"/>
    </source>
</evidence>
<keyword evidence="2" id="KW-0479">Metal-binding</keyword>
<organism evidence="7 8">
    <name type="scientific">Thalassobacterium sedimentorum</name>
    <dbReference type="NCBI Taxonomy" id="3041258"/>
    <lineage>
        <taxon>Bacteria</taxon>
        <taxon>Pseudomonadati</taxon>
        <taxon>Verrucomicrobiota</taxon>
        <taxon>Opitutia</taxon>
        <taxon>Puniceicoccales</taxon>
        <taxon>Coraliomargaritaceae</taxon>
        <taxon>Thalassobacterium</taxon>
    </lineage>
</organism>
<keyword evidence="8" id="KW-1185">Reference proteome</keyword>
<sequence>MKNQIKPLNILYLHSHDTGRYCEPYGYAAQTPHIQKLAEEGVIFRKAYCGNPTCSPSRACLLTGQSAHAAGMFGLAHRGWTLNDYKQTLINFLKEHGYFTALSGIQHIALAPYAEPEDAGYDEILTLDGSFDTPVAAAEDFLARQHKRPFFLDVGLFPPHRTGNDGDFPSKHPPTDERYVMPPAVLPDTPESRHDYSRYLTSVRGTDESFGQVLSAIDRYGYRDNTLVICTTDHGPAFPHMKCRLTDHGIGVMLIMRGPHGFSGGKVIDEMVSQVDLFPSICNLLNLPKPTWLEGQSFLPLLHGDNSQARQAIFAEVNYHAAEEPGRAVRTNRWKYIRRYTDYNQTVLPNIDNSISKTYLYNRDLKEREEPKEFLFDLCYDPQEANNLAAAPQYKAIKNEMEEALRQWMRDTGDPLFEGVLPKNDRMIVTPQHHFNPDGNTVTETSQNLEH</sequence>
<evidence type="ECO:0000313" key="7">
    <source>
        <dbReference type="EMBL" id="MDQ8194169.1"/>
    </source>
</evidence>
<dbReference type="Pfam" id="PF00884">
    <property type="entry name" value="Sulfatase"/>
    <property type="match status" value="1"/>
</dbReference>
<evidence type="ECO:0000256" key="1">
    <source>
        <dbReference type="ARBA" id="ARBA00008779"/>
    </source>
</evidence>
<dbReference type="InterPro" id="IPR050738">
    <property type="entry name" value="Sulfatase"/>
</dbReference>
<proteinExistence type="inferred from homology"/>
<dbReference type="Gene3D" id="3.40.720.10">
    <property type="entry name" value="Alkaline Phosphatase, subunit A"/>
    <property type="match status" value="1"/>
</dbReference>
<evidence type="ECO:0000256" key="2">
    <source>
        <dbReference type="ARBA" id="ARBA00022723"/>
    </source>
</evidence>
<dbReference type="PROSITE" id="PS00523">
    <property type="entry name" value="SULFATASE_1"/>
    <property type="match status" value="1"/>
</dbReference>
<feature type="domain" description="Sulfatase N-terminal" evidence="6">
    <location>
        <begin position="21"/>
        <end position="286"/>
    </location>
</feature>
<comment type="similarity">
    <text evidence="1">Belongs to the sulfatase family.</text>
</comment>